<evidence type="ECO:0000256" key="3">
    <source>
        <dbReference type="ARBA" id="ARBA00022630"/>
    </source>
</evidence>
<feature type="transmembrane region" description="Helical" evidence="9">
    <location>
        <begin position="12"/>
        <end position="28"/>
    </location>
</feature>
<comment type="caution">
    <text evidence="10">The sequence shown here is derived from an EMBL/GenBank/DDBJ whole genome shotgun (WGS) entry which is preliminary data.</text>
</comment>
<evidence type="ECO:0000256" key="4">
    <source>
        <dbReference type="ARBA" id="ARBA00022643"/>
    </source>
</evidence>
<gene>
    <name evidence="10" type="ORF">QD47_11435</name>
</gene>
<feature type="transmembrane region" description="Helical" evidence="9">
    <location>
        <begin position="34"/>
        <end position="54"/>
    </location>
</feature>
<evidence type="ECO:0000256" key="5">
    <source>
        <dbReference type="ARBA" id="ARBA00022692"/>
    </source>
</evidence>
<dbReference type="GO" id="GO:0005886">
    <property type="term" value="C:plasma membrane"/>
    <property type="evidence" value="ECO:0007669"/>
    <property type="project" value="TreeGrafter"/>
</dbReference>
<protein>
    <submittedName>
        <fullName evidence="10">Membrane protein</fullName>
    </submittedName>
</protein>
<keyword evidence="11" id="KW-1185">Reference proteome</keyword>
<reference evidence="10 11" key="1">
    <citation type="submission" date="2014-11" db="EMBL/GenBank/DDBJ databases">
        <title>Draft Genome Sequences of Paenibacillus polymyxa NRRL B-30509 and Paenibacillus terrae NRRL B-30644, Strains from a Poultry Environment that Produce Tridecaptin A and Paenicidins.</title>
        <authorList>
            <person name="van Belkum M.J."/>
            <person name="Lohans C.T."/>
            <person name="Vederas J.C."/>
        </authorList>
    </citation>
    <scope>NUCLEOTIDE SEQUENCE [LARGE SCALE GENOMIC DNA]</scope>
    <source>
        <strain evidence="10 11">NRRL B-30644</strain>
    </source>
</reference>
<name>A0A0D7X240_9BACL</name>
<evidence type="ECO:0000313" key="11">
    <source>
        <dbReference type="Proteomes" id="UP000032534"/>
    </source>
</evidence>
<keyword evidence="2" id="KW-0597">Phosphoprotein</keyword>
<dbReference type="OrthoDB" id="260854at2"/>
<keyword evidence="4" id="KW-0288">FMN</keyword>
<dbReference type="PATRIC" id="fig|159743.3.peg.2552"/>
<keyword evidence="5 9" id="KW-0812">Transmembrane</keyword>
<dbReference type="PANTHER" id="PTHR30578:SF0">
    <property type="entry name" value="ION-TRANSLOCATING OXIDOREDUCTASE COMPLEX SUBUNIT D"/>
    <property type="match status" value="1"/>
</dbReference>
<evidence type="ECO:0000256" key="1">
    <source>
        <dbReference type="ARBA" id="ARBA00022448"/>
    </source>
</evidence>
<dbReference type="Proteomes" id="UP000032534">
    <property type="component" value="Unassembled WGS sequence"/>
</dbReference>
<evidence type="ECO:0000256" key="7">
    <source>
        <dbReference type="ARBA" id="ARBA00022989"/>
    </source>
</evidence>
<keyword evidence="8 9" id="KW-0472">Membrane</keyword>
<feature type="transmembrane region" description="Helical" evidence="9">
    <location>
        <begin position="215"/>
        <end position="230"/>
    </location>
</feature>
<dbReference type="Pfam" id="PF03116">
    <property type="entry name" value="NQR2_RnfD_RnfE"/>
    <property type="match status" value="2"/>
</dbReference>
<keyword evidence="6" id="KW-1278">Translocase</keyword>
<evidence type="ECO:0000256" key="8">
    <source>
        <dbReference type="ARBA" id="ARBA00023136"/>
    </source>
</evidence>
<feature type="transmembrane region" description="Helical" evidence="9">
    <location>
        <begin position="185"/>
        <end position="203"/>
    </location>
</feature>
<keyword evidence="3" id="KW-0285">Flavoprotein</keyword>
<feature type="transmembrane region" description="Helical" evidence="9">
    <location>
        <begin position="107"/>
        <end position="129"/>
    </location>
</feature>
<dbReference type="AlphaFoldDB" id="A0A0D7X240"/>
<evidence type="ECO:0000256" key="9">
    <source>
        <dbReference type="SAM" id="Phobius"/>
    </source>
</evidence>
<dbReference type="InterPro" id="IPR004338">
    <property type="entry name" value="NqrB/RnfD"/>
</dbReference>
<accession>A0A0D7X240</accession>
<feature type="transmembrane region" description="Helical" evidence="9">
    <location>
        <begin position="160"/>
        <end position="179"/>
    </location>
</feature>
<dbReference type="RefSeq" id="WP_044646249.1">
    <property type="nucleotide sequence ID" value="NZ_JTHP01000019.1"/>
</dbReference>
<dbReference type="PANTHER" id="PTHR30578">
    <property type="entry name" value="ELECTRON TRANSPORT COMPLEX PROTEIN RNFD"/>
    <property type="match status" value="1"/>
</dbReference>
<dbReference type="EMBL" id="JTHP01000019">
    <property type="protein sequence ID" value="KJD45451.1"/>
    <property type="molecule type" value="Genomic_DNA"/>
</dbReference>
<proteinExistence type="predicted"/>
<sequence>MTIKQWSKSPKGYVAMVITAYLLIASIAEHDMAGIINGIVAVGAAVAVDIICGLMRQRKRMLPDGALITGLLIALVLSTMTSWPVVAATSAIAIVSKHLLVYRKKPIFNPAAFGLLLSILIFGSGQSWWGAFGDLPTWMIAFLLIGGYVITDRVNKYPQVFSFFGTFFVLLFLIGRFHLGDASDALRPPFINAALFFGFFMLTDLPTTPAKVKDQIVFGILVAFVGAAVYDLFGGLMYLFIGLLLANLYHVLKSRLSARVTNRPVSNMQPVSKRG</sequence>
<evidence type="ECO:0000256" key="6">
    <source>
        <dbReference type="ARBA" id="ARBA00022967"/>
    </source>
</evidence>
<organism evidence="10 11">
    <name type="scientific">Paenibacillus terrae</name>
    <dbReference type="NCBI Taxonomy" id="159743"/>
    <lineage>
        <taxon>Bacteria</taxon>
        <taxon>Bacillati</taxon>
        <taxon>Bacillota</taxon>
        <taxon>Bacilli</taxon>
        <taxon>Bacillales</taxon>
        <taxon>Paenibacillaceae</taxon>
        <taxon>Paenibacillus</taxon>
    </lineage>
</organism>
<dbReference type="GO" id="GO:0055085">
    <property type="term" value="P:transmembrane transport"/>
    <property type="evidence" value="ECO:0007669"/>
    <property type="project" value="InterPro"/>
</dbReference>
<keyword evidence="1" id="KW-0813">Transport</keyword>
<evidence type="ECO:0000313" key="10">
    <source>
        <dbReference type="EMBL" id="KJD45451.1"/>
    </source>
</evidence>
<feature type="transmembrane region" description="Helical" evidence="9">
    <location>
        <begin position="135"/>
        <end position="151"/>
    </location>
</feature>
<keyword evidence="7 9" id="KW-1133">Transmembrane helix</keyword>
<evidence type="ECO:0000256" key="2">
    <source>
        <dbReference type="ARBA" id="ARBA00022553"/>
    </source>
</evidence>